<evidence type="ECO:0000259" key="11">
    <source>
        <dbReference type="PROSITE" id="PS52019"/>
    </source>
</evidence>
<evidence type="ECO:0000256" key="7">
    <source>
        <dbReference type="ARBA" id="ARBA00023315"/>
    </source>
</evidence>
<dbReference type="InterPro" id="IPR014031">
    <property type="entry name" value="Ketoacyl_synth_C"/>
</dbReference>
<dbReference type="InterPro" id="IPR029063">
    <property type="entry name" value="SAM-dependent_MTases_sf"/>
</dbReference>
<dbReference type="GO" id="GO:0016491">
    <property type="term" value="F:oxidoreductase activity"/>
    <property type="evidence" value="ECO:0007669"/>
    <property type="project" value="InterPro"/>
</dbReference>
<proteinExistence type="predicted"/>
<dbReference type="InterPro" id="IPR013217">
    <property type="entry name" value="Methyltransf_12"/>
</dbReference>
<dbReference type="Pfam" id="PF00698">
    <property type="entry name" value="Acyl_transf_1"/>
    <property type="match status" value="1"/>
</dbReference>
<sequence>MGDRNLNGETGSFALPDNGMGIENSMTQQKQVPIAICGMGMRLPGSINNASALYDFLLNKKDARGPVPKNRFNNNGFYSQYGKPGTLPIDHGYWLDQIDLSNFDGSLFSMSSAEIEKLDPQQRLLLEVVWEAFENAGETGWRGSNIGCYVGSFGEEWNNLHVKDSYNSGFHWITGCMDLTQANRISYEYDLKGPRQVMTVRVGCSAAGLCLHLACQAIQLGECNSAVVAGSSILLSPQTTILMWEGGALSPDASCKTFDANANGYARADGVNCLYIKRLDHAIRDVPNIQAHEALIRSAYESAGLDPSQTAMVECHGTGTAVGDAIEAGAVARVFGEKGVYLGAVKPNLGHTEGASAITSIMKAILELENHVILPNIKFETPNPKIPWGEAGLKVPTTAMPWPDGRLERISVNSYGIGGTNIHIVLDSAASYGLNMGPSKTTKSAAALLLFSAGHEQSLRRMQQDHYLYSREHPANLDSLAYTLATRREHLPTRGFCITDGADICTFSEPFKVQLGLRTLFVFTGQGAQWAQMGKELLATYPDFLRDIKEMDKILQKQEQSPAWTLEEELLKPADSSLLNEAEYSQPVCTALQIALVNLLKTWNVIPSGVIGHSSGEIAAAFAAGAITMEEAIIIAYYRGVVSKRHTHPGGMAVVGLGRIEVSKWLISGVTIACENSSSNVTISGDVEPLQVVLETIKSERPEVFQRRLHVEKAYHSHHMHEVGDAYHDLIDKHIQPKKPTVPFFSSVTAKVQQDSYHFGARYWQSNLENPVLFYQACKSALSWARDSDCIHVEIGPHSGLAGPLRQIYVEHKPSNPYVSVLTRGANSVASFLACVGELHCRGLNITYPISHECQVLKDLPTYPWNYQDSYWNETRVMKNSRLPRFPSHDLLGMRTIESSDLEPAWRNVLRLRNVSWLRDHCIGSDIVFPASGYIALVGEAVRQLTDFNDFTVRDMSIKTAMVLDLQQPIEVITNLRPYRLTDSLDSDFFEFSIQTHNGTTFTKHCTGLVGGGRVSRGPDPVMKTFPRVVDERRWYKTMANVGLRYGPRFTGLEEVSAGATESAVSASICERRDPTESPYAMHPTSMDLVLQSCVVAAFKGQPRRFRQPVMPTFIEEVYVRGGTTGEKIRLMSSTSTRKANNGGQAHSYGVDTEGQLVYFLKGLRFSPLDSENQVQDERPETAHLVWKPHVDYLDATSLITPSNGTELARMNSVNERIFLLCAIEAANSIEDIAPAPEHLEKYRTWLLQQVCRAKQSGNPFVSDTHELSLLDSTKRQELIESTLQENIATSMASTTQGIVRCYKHMQSIFKSDIDPLELMQRDDLLASFYDCLQDRHEYKPFLQLLGHLHPQMKVLEIGAGTGGLTAKVLAFLQSEWGDHLYHEYTYTDISAGFFVKAKERFQNYASIKYDVLDITRDPKEQGFPTGHYDLIIASNVLHATPNLQESLLHVRSLLKPDGRLLLQELCAESKWVNFVFGLFPGWWLGAEDGRVDEPYVTPEEWDRRLREAGFAGIDAVALDAERQCQVNAMMITRPTDPDYDTSGVRITLLSIGSTHPAALDVESQLIAIGYGVDHVNWGQEMPEDQDIISFIDIESAFFDDIPGDRLRDFLETVEKHSLSNIIWLTQPAQISPRDPRFAQALGMARTLRSELGLSFTTIEMQDLGPGSSKAICDILQRVQKESEGEVNTDFDPDYEYVWSDRTIQIGRMHWFAVPQALTDTVEAGSSRTLDIGRRGLLHTLRWVAQPLLELPSDEVRIKIQSVGLNFRDLVGAMGVVDGQEEQGRATLGIDSAGVITAVGREVTELKAGDRVMVFSPSRSSLATDLQIPSRLCAKIPGSLSAGEACTMPTVYVTVLRALRDKANIQRGQTLLVHSAAGGVGIAALTTLNGLAQKYTLRFVDQILASTRGRGVDVVLNSLSGELLHASWRCVAADGCMVEIGKRDIVGRGRLAMDPFLANRSFIGVDVATIPTTNIDTVKKLLNTTIELYENGVFQPIQPITRFEADHVEDALRYLQRGKHIGKVVVNFPEKLELPLAPTVPAFALRSDKTYLLVGGMGGIGMAIARWMVEHGAKHLAFLSRSAGQKEADKALVAELAEMGCNVMTFAGDVCDSSIVRHIVSTATAPIAGVLQLAMVLADTGVLMMDIDKWNTAVQPKVQGTWNLHNILPADLDFFVMASSLSGICGYWGQSNYAAGNTFLDAFAQYRRGLEMAASTIDLGAVGEVGFVSRNAKVREKVQTMLSTLVSEQSLLDCVQLAILRSQPVTGISTNISSKGYYNSSQLLHGLVFDASNDSMMIWKRDPRMALSRSLEATRATSSKEKSTGDDGLKAFLMTVQDSPRILDQPSSAVTLAREISRRVSIFMMRGDDDQVDLKLSLPAFGVDSLISIEIRNWWRQTLGVDVSVLQLISGGSFADLGKKAVEQLREKYSGK</sequence>
<dbReference type="CDD" id="cd00833">
    <property type="entry name" value="PKS"/>
    <property type="match status" value="1"/>
</dbReference>
<evidence type="ECO:0000256" key="8">
    <source>
        <dbReference type="PROSITE-ProRule" id="PRU01363"/>
    </source>
</evidence>
<dbReference type="InterPro" id="IPR013968">
    <property type="entry name" value="PKS_KR"/>
</dbReference>
<dbReference type="Gene3D" id="3.40.366.10">
    <property type="entry name" value="Malonyl-Coenzyme A Acyl Carrier Protein, domain 2"/>
    <property type="match status" value="1"/>
</dbReference>
<feature type="active site" description="Proton acceptor; for dehydratase activity" evidence="8">
    <location>
        <position position="921"/>
    </location>
</feature>
<name>A0A5N5X7K1_9EURO</name>
<dbReference type="InterPro" id="IPR016036">
    <property type="entry name" value="Malonyl_transacylase_ACP-bd"/>
</dbReference>
<dbReference type="SMART" id="SM00829">
    <property type="entry name" value="PKS_ER"/>
    <property type="match status" value="1"/>
</dbReference>
<dbReference type="InterPro" id="IPR020807">
    <property type="entry name" value="PKS_DH"/>
</dbReference>
<dbReference type="InterPro" id="IPR020806">
    <property type="entry name" value="PKS_PP-bd"/>
</dbReference>
<evidence type="ECO:0000256" key="4">
    <source>
        <dbReference type="ARBA" id="ARBA00022679"/>
    </source>
</evidence>
<dbReference type="SMART" id="SM00822">
    <property type="entry name" value="PKS_KR"/>
    <property type="match status" value="1"/>
</dbReference>
<dbReference type="Pfam" id="PF08242">
    <property type="entry name" value="Methyltransf_12"/>
    <property type="match status" value="1"/>
</dbReference>
<dbReference type="Pfam" id="PF02801">
    <property type="entry name" value="Ketoacyl-synt_C"/>
    <property type="match status" value="1"/>
</dbReference>
<keyword evidence="6" id="KW-0511">Multifunctional enzyme</keyword>
<organism evidence="12 13">
    <name type="scientific">Aspergillus leporis</name>
    <dbReference type="NCBI Taxonomy" id="41062"/>
    <lineage>
        <taxon>Eukaryota</taxon>
        <taxon>Fungi</taxon>
        <taxon>Dikarya</taxon>
        <taxon>Ascomycota</taxon>
        <taxon>Pezizomycotina</taxon>
        <taxon>Eurotiomycetes</taxon>
        <taxon>Eurotiomycetidae</taxon>
        <taxon>Eurotiales</taxon>
        <taxon>Aspergillaceae</taxon>
        <taxon>Aspergillus</taxon>
        <taxon>Aspergillus subgen. Circumdati</taxon>
    </lineage>
</organism>
<dbReference type="SUPFAM" id="SSF47336">
    <property type="entry name" value="ACP-like"/>
    <property type="match status" value="1"/>
</dbReference>
<dbReference type="GO" id="GO:0031177">
    <property type="term" value="F:phosphopantetheine binding"/>
    <property type="evidence" value="ECO:0007669"/>
    <property type="project" value="InterPro"/>
</dbReference>
<dbReference type="InterPro" id="IPR016039">
    <property type="entry name" value="Thiolase-like"/>
</dbReference>
<dbReference type="Pfam" id="PF16197">
    <property type="entry name" value="KAsynt_C_assoc"/>
    <property type="match status" value="1"/>
</dbReference>
<keyword evidence="7" id="KW-0012">Acyltransferase</keyword>
<dbReference type="Gene3D" id="3.40.47.10">
    <property type="match status" value="1"/>
</dbReference>
<evidence type="ECO:0000256" key="3">
    <source>
        <dbReference type="ARBA" id="ARBA00022603"/>
    </source>
</evidence>
<dbReference type="SMART" id="SM00826">
    <property type="entry name" value="PKS_DH"/>
    <property type="match status" value="1"/>
</dbReference>
<dbReference type="InterPro" id="IPR032821">
    <property type="entry name" value="PKS_assoc"/>
</dbReference>
<dbReference type="InterPro" id="IPR049900">
    <property type="entry name" value="PKS_mFAS_DH"/>
</dbReference>
<dbReference type="SUPFAM" id="SSF53335">
    <property type="entry name" value="S-adenosyl-L-methionine-dependent methyltransferases"/>
    <property type="match status" value="1"/>
</dbReference>
<dbReference type="OrthoDB" id="329835at2759"/>
<dbReference type="InterPro" id="IPR020841">
    <property type="entry name" value="PKS_Beta-ketoAc_synthase_dom"/>
</dbReference>
<dbReference type="SMART" id="SM00825">
    <property type="entry name" value="PKS_KS"/>
    <property type="match status" value="1"/>
</dbReference>
<dbReference type="InterPro" id="IPR049552">
    <property type="entry name" value="PKS_DH_N"/>
</dbReference>
<feature type="domain" description="Carrier" evidence="9">
    <location>
        <begin position="2349"/>
        <end position="2425"/>
    </location>
</feature>
<dbReference type="GO" id="GO:0004312">
    <property type="term" value="F:fatty acid synthase activity"/>
    <property type="evidence" value="ECO:0007669"/>
    <property type="project" value="TreeGrafter"/>
</dbReference>
<evidence type="ECO:0000259" key="10">
    <source>
        <dbReference type="PROSITE" id="PS52004"/>
    </source>
</evidence>
<gene>
    <name evidence="12" type="ORF">BDV29DRAFT_155138</name>
</gene>
<dbReference type="Pfam" id="PF13602">
    <property type="entry name" value="ADH_zinc_N_2"/>
    <property type="match status" value="1"/>
</dbReference>
<keyword evidence="13" id="KW-1185">Reference proteome</keyword>
<keyword evidence="3" id="KW-0489">Methyltransferase</keyword>
<dbReference type="SUPFAM" id="SSF55048">
    <property type="entry name" value="Probable ACP-binding domain of malonyl-CoA ACP transacylase"/>
    <property type="match status" value="1"/>
</dbReference>
<evidence type="ECO:0000256" key="5">
    <source>
        <dbReference type="ARBA" id="ARBA00022857"/>
    </source>
</evidence>
<dbReference type="SUPFAM" id="SSF50129">
    <property type="entry name" value="GroES-like"/>
    <property type="match status" value="1"/>
</dbReference>
<dbReference type="InterPro" id="IPR013154">
    <property type="entry name" value="ADH-like_N"/>
</dbReference>
<dbReference type="InterPro" id="IPR020843">
    <property type="entry name" value="ER"/>
</dbReference>
<dbReference type="InterPro" id="IPR011032">
    <property type="entry name" value="GroES-like_sf"/>
</dbReference>
<evidence type="ECO:0000259" key="9">
    <source>
        <dbReference type="PROSITE" id="PS50075"/>
    </source>
</evidence>
<dbReference type="GO" id="GO:0044550">
    <property type="term" value="P:secondary metabolite biosynthetic process"/>
    <property type="evidence" value="ECO:0007669"/>
    <property type="project" value="TreeGrafter"/>
</dbReference>
<feature type="region of interest" description="N-terminal hotdog fold" evidence="8">
    <location>
        <begin position="889"/>
        <end position="1017"/>
    </location>
</feature>
<keyword evidence="4 12" id="KW-0808">Transferase</keyword>
<protein>
    <submittedName>
        <fullName evidence="12">Acyl transferase domain-containing protein</fullName>
    </submittedName>
</protein>
<evidence type="ECO:0000313" key="12">
    <source>
        <dbReference type="EMBL" id="KAB8076057.1"/>
    </source>
</evidence>
<dbReference type="PANTHER" id="PTHR43775:SF49">
    <property type="entry name" value="SYNTHASE, PUTATIVE (JCVI)-RELATED"/>
    <property type="match status" value="1"/>
</dbReference>
<dbReference type="PROSITE" id="PS52004">
    <property type="entry name" value="KS3_2"/>
    <property type="match status" value="1"/>
</dbReference>
<accession>A0A5N5X7K1</accession>
<feature type="active site" description="Proton donor; for dehydratase activity" evidence="8">
    <location>
        <position position="1088"/>
    </location>
</feature>
<feature type="region of interest" description="C-terminal hotdog fold" evidence="8">
    <location>
        <begin position="1027"/>
        <end position="1175"/>
    </location>
</feature>
<dbReference type="InterPro" id="IPR036736">
    <property type="entry name" value="ACP-like_sf"/>
</dbReference>
<dbReference type="SMART" id="SM00827">
    <property type="entry name" value="PKS_AT"/>
    <property type="match status" value="1"/>
</dbReference>
<feature type="domain" description="Ketosynthase family 3 (KS3)" evidence="10">
    <location>
        <begin position="31"/>
        <end position="428"/>
    </location>
</feature>
<dbReference type="Pfam" id="PF14765">
    <property type="entry name" value="PS-DH"/>
    <property type="match status" value="1"/>
</dbReference>
<evidence type="ECO:0000256" key="2">
    <source>
        <dbReference type="ARBA" id="ARBA00022553"/>
    </source>
</evidence>
<dbReference type="Proteomes" id="UP000326565">
    <property type="component" value="Unassembled WGS sequence"/>
</dbReference>
<dbReference type="Pfam" id="PF08240">
    <property type="entry name" value="ADH_N"/>
    <property type="match status" value="1"/>
</dbReference>
<dbReference type="CDD" id="cd05195">
    <property type="entry name" value="enoyl_red"/>
    <property type="match status" value="1"/>
</dbReference>
<evidence type="ECO:0000256" key="6">
    <source>
        <dbReference type="ARBA" id="ARBA00023268"/>
    </source>
</evidence>
<dbReference type="EMBL" id="ML732186">
    <property type="protein sequence ID" value="KAB8076057.1"/>
    <property type="molecule type" value="Genomic_DNA"/>
</dbReference>
<dbReference type="GO" id="GO:0006633">
    <property type="term" value="P:fatty acid biosynthetic process"/>
    <property type="evidence" value="ECO:0007669"/>
    <property type="project" value="TreeGrafter"/>
</dbReference>
<dbReference type="Gene3D" id="3.40.50.150">
    <property type="entry name" value="Vaccinia Virus protein VP39"/>
    <property type="match status" value="1"/>
</dbReference>
<evidence type="ECO:0000313" key="13">
    <source>
        <dbReference type="Proteomes" id="UP000326565"/>
    </source>
</evidence>
<dbReference type="SMART" id="SM00823">
    <property type="entry name" value="PKS_PP"/>
    <property type="match status" value="1"/>
</dbReference>
<keyword evidence="5" id="KW-0521">NADP</keyword>
<dbReference type="Pfam" id="PF00109">
    <property type="entry name" value="ketoacyl-synt"/>
    <property type="match status" value="1"/>
</dbReference>
<feature type="domain" description="PKS/mFAS DH" evidence="11">
    <location>
        <begin position="889"/>
        <end position="1175"/>
    </location>
</feature>
<dbReference type="Gene3D" id="3.30.70.3290">
    <property type="match status" value="1"/>
</dbReference>
<dbReference type="Gene3D" id="3.40.50.720">
    <property type="entry name" value="NAD(P)-binding Rossmann-like Domain"/>
    <property type="match status" value="2"/>
</dbReference>
<dbReference type="SUPFAM" id="SSF51735">
    <property type="entry name" value="NAD(P)-binding Rossmann-fold domains"/>
    <property type="match status" value="2"/>
</dbReference>
<dbReference type="Gene3D" id="3.10.129.110">
    <property type="entry name" value="Polyketide synthase dehydratase"/>
    <property type="match status" value="1"/>
</dbReference>
<reference evidence="12 13" key="1">
    <citation type="submission" date="2019-04" db="EMBL/GenBank/DDBJ databases">
        <title>Friends and foes A comparative genomics study of 23 Aspergillus species from section Flavi.</title>
        <authorList>
            <consortium name="DOE Joint Genome Institute"/>
            <person name="Kjaerbolling I."/>
            <person name="Vesth T."/>
            <person name="Frisvad J.C."/>
            <person name="Nybo J.L."/>
            <person name="Theobald S."/>
            <person name="Kildgaard S."/>
            <person name="Isbrandt T."/>
            <person name="Kuo A."/>
            <person name="Sato A."/>
            <person name="Lyhne E.K."/>
            <person name="Kogle M.E."/>
            <person name="Wiebenga A."/>
            <person name="Kun R.S."/>
            <person name="Lubbers R.J."/>
            <person name="Makela M.R."/>
            <person name="Barry K."/>
            <person name="Chovatia M."/>
            <person name="Clum A."/>
            <person name="Daum C."/>
            <person name="Haridas S."/>
            <person name="He G."/>
            <person name="LaButti K."/>
            <person name="Lipzen A."/>
            <person name="Mondo S."/>
            <person name="Riley R."/>
            <person name="Salamov A."/>
            <person name="Simmons B.A."/>
            <person name="Magnuson J.K."/>
            <person name="Henrissat B."/>
            <person name="Mortensen U.H."/>
            <person name="Larsen T.O."/>
            <person name="Devries R.P."/>
            <person name="Grigoriev I.V."/>
            <person name="Machida M."/>
            <person name="Baker S.E."/>
            <person name="Andersen M.R."/>
        </authorList>
    </citation>
    <scope>NUCLEOTIDE SEQUENCE [LARGE SCALE GENOMIC DNA]</scope>
    <source>
        <strain evidence="12 13">CBS 151.66</strain>
    </source>
</reference>
<dbReference type="Pfam" id="PF21089">
    <property type="entry name" value="PKS_DH_N"/>
    <property type="match status" value="1"/>
</dbReference>
<keyword evidence="1" id="KW-0596">Phosphopantetheine</keyword>
<dbReference type="InterPro" id="IPR049551">
    <property type="entry name" value="PKS_DH_C"/>
</dbReference>
<dbReference type="PROSITE" id="PS50075">
    <property type="entry name" value="CARRIER"/>
    <property type="match status" value="1"/>
</dbReference>
<dbReference type="InterPro" id="IPR036291">
    <property type="entry name" value="NAD(P)-bd_dom_sf"/>
</dbReference>
<dbReference type="GO" id="GO:0032259">
    <property type="term" value="P:methylation"/>
    <property type="evidence" value="ECO:0007669"/>
    <property type="project" value="UniProtKB-KW"/>
</dbReference>
<dbReference type="InterPro" id="IPR014043">
    <property type="entry name" value="Acyl_transferase_dom"/>
</dbReference>
<keyword evidence="2" id="KW-0597">Phosphoprotein</keyword>
<dbReference type="CDD" id="cd02440">
    <property type="entry name" value="AdoMet_MTases"/>
    <property type="match status" value="1"/>
</dbReference>
<dbReference type="Pfam" id="PF08659">
    <property type="entry name" value="KR"/>
    <property type="match status" value="1"/>
</dbReference>
<dbReference type="InterPro" id="IPR014030">
    <property type="entry name" value="Ketoacyl_synth_N"/>
</dbReference>
<dbReference type="SUPFAM" id="SSF52151">
    <property type="entry name" value="FabD/lysophospholipase-like"/>
    <property type="match status" value="1"/>
</dbReference>
<dbReference type="InterPro" id="IPR001227">
    <property type="entry name" value="Ac_transferase_dom_sf"/>
</dbReference>
<dbReference type="GO" id="GO:0008168">
    <property type="term" value="F:methyltransferase activity"/>
    <property type="evidence" value="ECO:0007669"/>
    <property type="project" value="UniProtKB-KW"/>
</dbReference>
<dbReference type="InterPro" id="IPR050091">
    <property type="entry name" value="PKS_NRPS_Biosynth_Enz"/>
</dbReference>
<dbReference type="InterPro" id="IPR042104">
    <property type="entry name" value="PKS_dehydratase_sf"/>
</dbReference>
<evidence type="ECO:0000256" key="1">
    <source>
        <dbReference type="ARBA" id="ARBA00022450"/>
    </source>
</evidence>
<dbReference type="InterPro" id="IPR016035">
    <property type="entry name" value="Acyl_Trfase/lysoPLipase"/>
</dbReference>
<dbReference type="Gene3D" id="3.90.180.10">
    <property type="entry name" value="Medium-chain alcohol dehydrogenases, catalytic domain"/>
    <property type="match status" value="2"/>
</dbReference>
<dbReference type="PANTHER" id="PTHR43775">
    <property type="entry name" value="FATTY ACID SYNTHASE"/>
    <property type="match status" value="1"/>
</dbReference>
<dbReference type="PROSITE" id="PS52019">
    <property type="entry name" value="PKS_MFAS_DH"/>
    <property type="match status" value="1"/>
</dbReference>
<dbReference type="InterPro" id="IPR057326">
    <property type="entry name" value="KR_dom"/>
</dbReference>
<dbReference type="InterPro" id="IPR009081">
    <property type="entry name" value="PP-bd_ACP"/>
</dbReference>
<dbReference type="SUPFAM" id="SSF53901">
    <property type="entry name" value="Thiolase-like"/>
    <property type="match status" value="1"/>
</dbReference>